<gene>
    <name evidence="1" type="ORF">CEXT_746031</name>
</gene>
<dbReference type="Proteomes" id="UP001054945">
    <property type="component" value="Unassembled WGS sequence"/>
</dbReference>
<accession>A0AAV4VVZ5</accession>
<evidence type="ECO:0008006" key="3">
    <source>
        <dbReference type="Google" id="ProtNLM"/>
    </source>
</evidence>
<keyword evidence="2" id="KW-1185">Reference proteome</keyword>
<dbReference type="AlphaFoldDB" id="A0AAV4VVZ5"/>
<comment type="caution">
    <text evidence="1">The sequence shown here is derived from an EMBL/GenBank/DDBJ whole genome shotgun (WGS) entry which is preliminary data.</text>
</comment>
<proteinExistence type="predicted"/>
<protein>
    <recommendedName>
        <fullName evidence="3">Maturase K</fullName>
    </recommendedName>
</protein>
<dbReference type="EMBL" id="BPLR01015222">
    <property type="protein sequence ID" value="GIY74457.1"/>
    <property type="molecule type" value="Genomic_DNA"/>
</dbReference>
<organism evidence="1 2">
    <name type="scientific">Caerostris extrusa</name>
    <name type="common">Bark spider</name>
    <name type="synonym">Caerostris bankana</name>
    <dbReference type="NCBI Taxonomy" id="172846"/>
    <lineage>
        <taxon>Eukaryota</taxon>
        <taxon>Metazoa</taxon>
        <taxon>Ecdysozoa</taxon>
        <taxon>Arthropoda</taxon>
        <taxon>Chelicerata</taxon>
        <taxon>Arachnida</taxon>
        <taxon>Araneae</taxon>
        <taxon>Araneomorphae</taxon>
        <taxon>Entelegynae</taxon>
        <taxon>Araneoidea</taxon>
        <taxon>Araneidae</taxon>
        <taxon>Caerostris</taxon>
    </lineage>
</organism>
<sequence length="235" mass="27022">MASFPRYLGEELLIKLMDYGERKWWSRSTDYPFIFFKDSELLRNCIAVKALVLLTVRRENMVLLGLWGKCIERGSWILKSGEGSRKLLVLNFLIRKQTHKNSRLVEKRQHEEIGEVFQADALHAGCCEGNFQYLYPFPSLCTPVLFVFGGEFFEASPSCLTGPIAQRKKKVFHLQNFTTLRRFPAATRETGSHLRFDFSGMLFYMPGTECFGVRGRQTSSVRLLPGLDFASLDKI</sequence>
<name>A0AAV4VVZ5_CAEEX</name>
<reference evidence="1 2" key="1">
    <citation type="submission" date="2021-06" db="EMBL/GenBank/DDBJ databases">
        <title>Caerostris extrusa draft genome.</title>
        <authorList>
            <person name="Kono N."/>
            <person name="Arakawa K."/>
        </authorList>
    </citation>
    <scope>NUCLEOTIDE SEQUENCE [LARGE SCALE GENOMIC DNA]</scope>
</reference>
<evidence type="ECO:0000313" key="2">
    <source>
        <dbReference type="Proteomes" id="UP001054945"/>
    </source>
</evidence>
<evidence type="ECO:0000313" key="1">
    <source>
        <dbReference type="EMBL" id="GIY74457.1"/>
    </source>
</evidence>